<name>A0A0S2I1V9_9BACT</name>
<keyword evidence="3" id="KW-1185">Reference proteome</keyword>
<evidence type="ECO:0000313" key="2">
    <source>
        <dbReference type="EMBL" id="ALO16266.1"/>
    </source>
</evidence>
<sequence>MTTRYAQFSGKFYPSSHIETRKLIEYIEKKEANNLRHIVDAKLNVFGGVVPHAGYMFSGYQAVHFFHHIIHQVFDSVVILSPSHRGLGPEISIDGHDQWEIPGADFQTDKELLNSGLFDVSSDAQYEEHAAEVMLPYLSHYRPDLNKIAVITIRNPKLQNIRNVAEKLYRYEQDSGQKLLVIASSDFNHFESAEKGREKDDYILEAIKNLDEAEVIERVRKYNVSVCGYGPIAALMAYGKMKNEKVNFSILRRGHSGEIMPSDEVVDYVSLLCAAPLEVKP</sequence>
<dbReference type="InterPro" id="IPR002737">
    <property type="entry name" value="MEMO1_fam"/>
</dbReference>
<comment type="similarity">
    <text evidence="1">Belongs to the MEMO1 family.</text>
</comment>
<dbReference type="Proteomes" id="UP000064893">
    <property type="component" value="Chromosome"/>
</dbReference>
<dbReference type="EMBL" id="CP013118">
    <property type="protein sequence ID" value="ALO16266.1"/>
    <property type="molecule type" value="Genomic_DNA"/>
</dbReference>
<evidence type="ECO:0000313" key="3">
    <source>
        <dbReference type="Proteomes" id="UP000064893"/>
    </source>
</evidence>
<dbReference type="RefSeq" id="WP_057953654.1">
    <property type="nucleotide sequence ID" value="NZ_CP013118.1"/>
</dbReference>
<dbReference type="AlphaFoldDB" id="A0A0S2I1V9"/>
<proteinExistence type="inferred from homology"/>
<dbReference type="STRING" id="1307839.L21SP5_02643"/>
<gene>
    <name evidence="2" type="ORF">L21SP5_02643</name>
</gene>
<dbReference type="PANTHER" id="PTHR11060">
    <property type="entry name" value="PROTEIN MEMO1"/>
    <property type="match status" value="1"/>
</dbReference>
<dbReference type="Pfam" id="PF01875">
    <property type="entry name" value="Memo"/>
    <property type="match status" value="1"/>
</dbReference>
<dbReference type="Gene3D" id="3.40.830.10">
    <property type="entry name" value="LigB-like"/>
    <property type="match status" value="1"/>
</dbReference>
<evidence type="ECO:0000256" key="1">
    <source>
        <dbReference type="ARBA" id="ARBA00006315"/>
    </source>
</evidence>
<dbReference type="PATRIC" id="fig|1307839.3.peg.2775"/>
<reference evidence="2 3" key="1">
    <citation type="submission" date="2015-11" db="EMBL/GenBank/DDBJ databases">
        <title>Description and complete genome sequence of a novel strain predominating in hypersaline microbial mats and representing a new family of the Bacteriodetes phylum.</title>
        <authorList>
            <person name="Spring S."/>
            <person name="Bunk B."/>
            <person name="Sproer C."/>
            <person name="Klenk H.-P."/>
        </authorList>
    </citation>
    <scope>NUCLEOTIDE SEQUENCE [LARGE SCALE GENOMIC DNA]</scope>
    <source>
        <strain evidence="2 3">L21-Spi-D4</strain>
    </source>
</reference>
<dbReference type="NCBIfam" id="TIGR04336">
    <property type="entry name" value="AmmeMemoSam_B"/>
    <property type="match status" value="1"/>
</dbReference>
<organism evidence="2 3">
    <name type="scientific">Salinivirga cyanobacteriivorans</name>
    <dbReference type="NCBI Taxonomy" id="1307839"/>
    <lineage>
        <taxon>Bacteria</taxon>
        <taxon>Pseudomonadati</taxon>
        <taxon>Bacteroidota</taxon>
        <taxon>Bacteroidia</taxon>
        <taxon>Bacteroidales</taxon>
        <taxon>Salinivirgaceae</taxon>
        <taxon>Salinivirga</taxon>
    </lineage>
</organism>
<dbReference type="KEGG" id="blq:L21SP5_02643"/>
<accession>A0A0S2I1V9</accession>
<dbReference type="OrthoDB" id="9785549at2"/>
<dbReference type="CDD" id="cd07361">
    <property type="entry name" value="MEMO_like"/>
    <property type="match status" value="1"/>
</dbReference>
<protein>
    <submittedName>
        <fullName evidence="2">Memo-like protein</fullName>
    </submittedName>
</protein>
<dbReference type="PANTHER" id="PTHR11060:SF0">
    <property type="entry name" value="PROTEIN MEMO1"/>
    <property type="match status" value="1"/>
</dbReference>